<dbReference type="EMBL" id="CP015085">
    <property type="protein sequence ID" value="ANK01923.1"/>
    <property type="molecule type" value="Genomic_DNA"/>
</dbReference>
<accession>A0A192C799</accession>
<sequence length="225" mass="25921">MQIVQFLLFEVIMKTFYEDWPETFVSRLDMLRALDDRGSTRRLYLERTGAIFDALAEEIRTVVAGHPEIDVSELDIGPLYRYYKRGEKGNPLADLLIELAPPTCERVRISPEVYIIPYLFFALLIAQGADNDARDFFNMMMRPLIIAYRFKQLARYLGTKGGGRPQHRLKSEAIELADRFFTENPTAPLSRGVQYISGIFVAKYSDPPAASTIRKWLIPIYRSDK</sequence>
<protein>
    <submittedName>
        <fullName evidence="1">Uncharacterized protein</fullName>
    </submittedName>
</protein>
<proteinExistence type="predicted"/>
<evidence type="ECO:0000313" key="1">
    <source>
        <dbReference type="EMBL" id="ANK01923.1"/>
    </source>
</evidence>
<organism evidence="1 2">
    <name type="scientific">Escherichia coli O25b:H4</name>
    <dbReference type="NCBI Taxonomy" id="941280"/>
    <lineage>
        <taxon>Bacteria</taxon>
        <taxon>Pseudomonadati</taxon>
        <taxon>Pseudomonadota</taxon>
        <taxon>Gammaproteobacteria</taxon>
        <taxon>Enterobacterales</taxon>
        <taxon>Enterobacteriaceae</taxon>
        <taxon>Escherichia</taxon>
    </lineage>
</organism>
<reference evidence="1 2" key="1">
    <citation type="submission" date="2016-03" db="EMBL/GenBank/DDBJ databases">
        <title>Genome Sequence and Comparative Pathogenic Determinants of Uropathogenic Escherichia coli O25b:H4, a Clinical Isolate from Saudi Arabia.</title>
        <authorList>
            <person name="Alyamani E.A.J."/>
            <person name="Khiyami M.A."/>
            <person name="Booq R.Y."/>
            <person name="Bahwerth F.S."/>
            <person name="Vaisvil B."/>
            <person name="Schmitt D.P."/>
            <person name="Kapatral V."/>
        </authorList>
    </citation>
    <scope>NUCLEOTIDE SEQUENCE [LARGE SCALE GENOMIC DNA]</scope>
    <source>
        <strain evidence="1 2">O25b:H4</strain>
    </source>
</reference>
<gene>
    <name evidence="1" type="ORF">WLH_00662</name>
</gene>
<dbReference type="Proteomes" id="UP000183316">
    <property type="component" value="Chromosome"/>
</dbReference>
<dbReference type="AlphaFoldDB" id="A0A192C799"/>
<dbReference type="PATRIC" id="fig|941280.3.peg.659"/>
<name>A0A192C799_ECO25</name>
<evidence type="ECO:0000313" key="2">
    <source>
        <dbReference type="Proteomes" id="UP000183316"/>
    </source>
</evidence>